<evidence type="ECO:0000256" key="1">
    <source>
        <dbReference type="SAM" id="MobiDB-lite"/>
    </source>
</evidence>
<feature type="compositionally biased region" description="Acidic residues" evidence="1">
    <location>
        <begin position="549"/>
        <end position="565"/>
    </location>
</feature>
<dbReference type="GeneID" id="98128867"/>
<feature type="compositionally biased region" description="Polar residues" evidence="1">
    <location>
        <begin position="936"/>
        <end position="946"/>
    </location>
</feature>
<feature type="compositionally biased region" description="Basic residues" evidence="1">
    <location>
        <begin position="1443"/>
        <end position="1453"/>
    </location>
</feature>
<proteinExistence type="predicted"/>
<evidence type="ECO:0000313" key="2">
    <source>
        <dbReference type="EMBL" id="KAL2264894.1"/>
    </source>
</evidence>
<name>A0ABR4D3E7_9PEZI</name>
<comment type="caution">
    <text evidence="2">The sequence shown here is derived from an EMBL/GenBank/DDBJ whole genome shotgun (WGS) entry which is preliminary data.</text>
</comment>
<feature type="compositionally biased region" description="Low complexity" evidence="1">
    <location>
        <begin position="963"/>
        <end position="989"/>
    </location>
</feature>
<feature type="compositionally biased region" description="Acidic residues" evidence="1">
    <location>
        <begin position="1219"/>
        <end position="1230"/>
    </location>
</feature>
<evidence type="ECO:0000313" key="3">
    <source>
        <dbReference type="Proteomes" id="UP001600064"/>
    </source>
</evidence>
<dbReference type="Proteomes" id="UP001600064">
    <property type="component" value="Unassembled WGS sequence"/>
</dbReference>
<feature type="compositionally biased region" description="Low complexity" evidence="1">
    <location>
        <begin position="1"/>
        <end position="14"/>
    </location>
</feature>
<feature type="region of interest" description="Disordered" evidence="1">
    <location>
        <begin position="1411"/>
        <end position="1453"/>
    </location>
</feature>
<reference evidence="2 3" key="1">
    <citation type="journal article" date="2024" name="Commun. Biol.">
        <title>Comparative genomic analysis of thermophilic fungi reveals convergent evolutionary adaptations and gene losses.</title>
        <authorList>
            <person name="Steindorff A.S."/>
            <person name="Aguilar-Pontes M.V."/>
            <person name="Robinson A.J."/>
            <person name="Andreopoulos B."/>
            <person name="LaButti K."/>
            <person name="Kuo A."/>
            <person name="Mondo S."/>
            <person name="Riley R."/>
            <person name="Otillar R."/>
            <person name="Haridas S."/>
            <person name="Lipzen A."/>
            <person name="Grimwood J."/>
            <person name="Schmutz J."/>
            <person name="Clum A."/>
            <person name="Reid I.D."/>
            <person name="Moisan M.C."/>
            <person name="Butler G."/>
            <person name="Nguyen T.T.M."/>
            <person name="Dewar K."/>
            <person name="Conant G."/>
            <person name="Drula E."/>
            <person name="Henrissat B."/>
            <person name="Hansel C."/>
            <person name="Singer S."/>
            <person name="Hutchinson M.I."/>
            <person name="de Vries R.P."/>
            <person name="Natvig D.O."/>
            <person name="Powell A.J."/>
            <person name="Tsang A."/>
            <person name="Grigoriev I.V."/>
        </authorList>
    </citation>
    <scope>NUCLEOTIDE SEQUENCE [LARGE SCALE GENOMIC DNA]</scope>
    <source>
        <strain evidence="2 3">ATCC 22073</strain>
    </source>
</reference>
<feature type="region of interest" description="Disordered" evidence="1">
    <location>
        <begin position="1157"/>
        <end position="1176"/>
    </location>
</feature>
<keyword evidence="3" id="KW-1185">Reference proteome</keyword>
<feature type="compositionally biased region" description="Polar residues" evidence="1">
    <location>
        <begin position="617"/>
        <end position="626"/>
    </location>
</feature>
<protein>
    <recommendedName>
        <fullName evidence="4">Flo11</fullName>
    </recommendedName>
</protein>
<feature type="region of interest" description="Disordered" evidence="1">
    <location>
        <begin position="319"/>
        <end position="409"/>
    </location>
</feature>
<feature type="compositionally biased region" description="Basic and acidic residues" evidence="1">
    <location>
        <begin position="375"/>
        <end position="409"/>
    </location>
</feature>
<sequence>MASSLDSTSSRPSSAMAHPLQRMPSRSRTQSISSDRPSTIAASLMSPPLSVSPEPAFVAASAASQIVTNDHDSHAESWYDQHGLEPSSEPATVSSAALQLVNSFLDQLLFNFLCVSRSTALADLRPAVTEVLKPKLAKDAINQADEELREYLGGDDEDAPRASAGAPASPADWDLELAWKRTRLRCMVYSSLGDMEEEDEDYYMEQGHLAAGPDDRFSEAVSPAVAIFLTSILEFMGEQALIVAGQAAYHRMRLKYEKELKEGTRSPTGIADRIVIEDTDMERVALDRTLGRLWRSWKKKIRSPATVSMDRLARSFSRDSLRSVSGHLRSPSSAAEHAVPATVREPDVEAEQAPVDVQPPGPQQRQKQPQQQQQQHERQQRRQRKGQEGLSQREKEERQQGEVEEKASSHELVEEYLVAASIPLPLGPDDVAEILIPGLARFEDEEEEATNDESSSGRPKSLVLLSSGGAPPAEITHSDLGRKRSNSLPAIAYTVQTTSDVQPEVCVTVQAAPRIIEPESSTTVAADASAESKAPGPDSETAIDAGGDAAEDDDIRDDDEDEVSIEEPRIIRSSRVSILGRSSSAASSVDGRPTAINTNLPLHPPSIHSARLIEVTSPRSPAISQRSSFATESGRRSSSSLANSRTNTPPVPEEREPNHDKGAAGKLTVAPVARSTLSPRVSSMAGAEHPADKVYTASPLTPTSPAAMVAHAGTSAATSTTARVTSRPAQAAFNVPPIQELPATKARQEEAAKFEHNDAHEPSTPSRRTKSTILPATSSPASSASSSSSGVLYIESMPALPEGKEDGQQHQRDDQRPYTATAKPPAVPERSAGRQAVANTSALRQPAMVGQVSMERSRPRSPSQSSLSRPRESSIGRARQPVSGSPASSKLKVVRTSEDNAQVRIDVARNFEELIQSDQTIQYTLTPENMRDLDYQSSRSISNGSPIVSIKPRKSEEARQNVSRSRSSSMPRSDSRTPPGASAPKSSGSMVHSGPDLSQSSTGKPGGVVPRSIPSMASKARGGRGLQAKDARLERENLSDLADFLRSTGPAGGAPSMPAKLRNQTSVSAMSIDTGRVSTTSNPNRPRFQAREPIVEHKDDNSDLIDFIRQGPPGGPGNPRIPRSVAPFRTTMDSDQFSGVIGGRPVDAQLRDFEVRTSQASTNDATESSVPPSIQSSINSHSALLTKTKATSYDTMGHDDMPMPQRKQRRVRDPYAIDLSDEEFEDDDDLAPIRPPRRAQTHEESLIDFLNNYAPPSEPVVQPLNIAQTRNLLNNTNNKPKKKASAPSLMARLTRRDSSLSGSNRPESPQAPSESRSLSSRLGSSGGSAKGGHVPIQVNIPGGMDAYTPPVRTSSMAAAALISSGALGPSGPAMSTGRVPMKKFEPRDPVAIHSRGTSDLADFLKNSAPPPGAGPMMADRFAAGPGPGPVAGREATNGGLKMFGRKKKPSISS</sequence>
<accession>A0ABR4D3E7</accession>
<feature type="compositionally biased region" description="Polar residues" evidence="1">
    <location>
        <begin position="763"/>
        <end position="774"/>
    </location>
</feature>
<dbReference type="EMBL" id="JAZGUE010000007">
    <property type="protein sequence ID" value="KAL2264894.1"/>
    <property type="molecule type" value="Genomic_DNA"/>
</dbReference>
<feature type="region of interest" description="Disordered" evidence="1">
    <location>
        <begin position="617"/>
        <end position="671"/>
    </location>
</feature>
<feature type="region of interest" description="Disordered" evidence="1">
    <location>
        <begin position="443"/>
        <end position="485"/>
    </location>
</feature>
<feature type="compositionally biased region" description="Polar residues" evidence="1">
    <location>
        <begin position="24"/>
        <end position="41"/>
    </location>
</feature>
<feature type="region of interest" description="Disordered" evidence="1">
    <location>
        <begin position="1190"/>
        <end position="1241"/>
    </location>
</feature>
<evidence type="ECO:0008006" key="4">
    <source>
        <dbReference type="Google" id="ProtNLM"/>
    </source>
</evidence>
<dbReference type="InterPro" id="IPR009072">
    <property type="entry name" value="Histone-fold"/>
</dbReference>
<feature type="region of interest" description="Disordered" evidence="1">
    <location>
        <begin position="1272"/>
        <end position="1337"/>
    </location>
</feature>
<feature type="region of interest" description="Disordered" evidence="1">
    <location>
        <begin position="936"/>
        <end position="1032"/>
    </location>
</feature>
<feature type="compositionally biased region" description="Basic and acidic residues" evidence="1">
    <location>
        <begin position="652"/>
        <end position="663"/>
    </location>
</feature>
<gene>
    <name evidence="2" type="ORF">VTJ83DRAFT_7404</name>
</gene>
<feature type="compositionally biased region" description="Basic and acidic residues" evidence="1">
    <location>
        <begin position="802"/>
        <end position="816"/>
    </location>
</feature>
<dbReference type="RefSeq" id="XP_070863621.1">
    <property type="nucleotide sequence ID" value="XM_071014223.1"/>
</dbReference>
<feature type="compositionally biased region" description="Low complexity" evidence="1">
    <location>
        <begin position="627"/>
        <end position="648"/>
    </location>
</feature>
<feature type="compositionally biased region" description="Low complexity" evidence="1">
    <location>
        <begin position="363"/>
        <end position="374"/>
    </location>
</feature>
<feature type="region of interest" description="Disordered" evidence="1">
    <location>
        <begin position="517"/>
        <end position="605"/>
    </location>
</feature>
<feature type="compositionally biased region" description="Basic and acidic residues" evidence="1">
    <location>
        <begin position="747"/>
        <end position="761"/>
    </location>
</feature>
<organism evidence="2 3">
    <name type="scientific">Remersonia thermophila</name>
    <dbReference type="NCBI Taxonomy" id="72144"/>
    <lineage>
        <taxon>Eukaryota</taxon>
        <taxon>Fungi</taxon>
        <taxon>Dikarya</taxon>
        <taxon>Ascomycota</taxon>
        <taxon>Pezizomycotina</taxon>
        <taxon>Sordariomycetes</taxon>
        <taxon>Sordariomycetidae</taxon>
        <taxon>Sordariales</taxon>
        <taxon>Sordariales incertae sedis</taxon>
        <taxon>Remersonia</taxon>
    </lineage>
</organism>
<feature type="compositionally biased region" description="Low complexity" evidence="1">
    <location>
        <begin position="571"/>
        <end position="588"/>
    </location>
</feature>
<feature type="compositionally biased region" description="Polar residues" evidence="1">
    <location>
        <begin position="1299"/>
        <end position="1314"/>
    </location>
</feature>
<feature type="region of interest" description="Disordered" evidence="1">
    <location>
        <begin position="1"/>
        <end position="46"/>
    </location>
</feature>
<feature type="compositionally biased region" description="Low complexity" evidence="1">
    <location>
        <begin position="775"/>
        <end position="789"/>
    </location>
</feature>
<dbReference type="Gene3D" id="1.10.20.10">
    <property type="entry name" value="Histone, subunit A"/>
    <property type="match status" value="1"/>
</dbReference>
<feature type="compositionally biased region" description="Low complexity" evidence="1">
    <location>
        <begin position="1414"/>
        <end position="1424"/>
    </location>
</feature>
<feature type="region of interest" description="Disordered" evidence="1">
    <location>
        <begin position="747"/>
        <end position="901"/>
    </location>
</feature>